<protein>
    <submittedName>
        <fullName evidence="1">Uncharacterized protein</fullName>
    </submittedName>
</protein>
<organism evidence="1">
    <name type="scientific">Timema genevievae</name>
    <name type="common">Walking stick</name>
    <dbReference type="NCBI Taxonomy" id="629358"/>
    <lineage>
        <taxon>Eukaryota</taxon>
        <taxon>Metazoa</taxon>
        <taxon>Ecdysozoa</taxon>
        <taxon>Arthropoda</taxon>
        <taxon>Hexapoda</taxon>
        <taxon>Insecta</taxon>
        <taxon>Pterygota</taxon>
        <taxon>Neoptera</taxon>
        <taxon>Polyneoptera</taxon>
        <taxon>Phasmatodea</taxon>
        <taxon>Timematodea</taxon>
        <taxon>Timematoidea</taxon>
        <taxon>Timematidae</taxon>
        <taxon>Timema</taxon>
    </lineage>
</organism>
<reference evidence="1" key="1">
    <citation type="submission" date="2020-11" db="EMBL/GenBank/DDBJ databases">
        <authorList>
            <person name="Tran Van P."/>
        </authorList>
    </citation>
    <scope>NUCLEOTIDE SEQUENCE</scope>
</reference>
<name>A0A7R9KAB6_TIMGE</name>
<gene>
    <name evidence="1" type="ORF">TGEB3V08_LOCUS11825</name>
</gene>
<proteinExistence type="predicted"/>
<accession>A0A7R9KAB6</accession>
<dbReference type="AlphaFoldDB" id="A0A7R9KAB6"/>
<dbReference type="EMBL" id="OE857946">
    <property type="protein sequence ID" value="CAD7616948.1"/>
    <property type="molecule type" value="Genomic_DNA"/>
</dbReference>
<sequence>MSMDQKLACVARCLWNKCVVCWEVEVAWSMPTGVGYFLRCMDVNGAYSRHVALRCIQQRYELSVGYVRTYSVNGGGETCEEGSECSAGQTQECKWVVRERLAGVDPLSPRRRIWSEVLWQGLHIYMGFVGSRFGVRGRELVSGLCTVNHGPHQRYAFTGCITRSRTGGTQERPTIGTPLRIPCGVYGYAQDSQRP</sequence>
<evidence type="ECO:0000313" key="1">
    <source>
        <dbReference type="EMBL" id="CAD7616948.1"/>
    </source>
</evidence>